<name>A0A2W5VA08_9CAUL</name>
<feature type="region of interest" description="Disordered" evidence="1">
    <location>
        <begin position="1"/>
        <end position="39"/>
    </location>
</feature>
<evidence type="ECO:0000313" key="3">
    <source>
        <dbReference type="Proteomes" id="UP000249393"/>
    </source>
</evidence>
<dbReference type="EMBL" id="QFQZ01000015">
    <property type="protein sequence ID" value="PZR35497.1"/>
    <property type="molecule type" value="Genomic_DNA"/>
</dbReference>
<evidence type="ECO:0000256" key="1">
    <source>
        <dbReference type="SAM" id="MobiDB-lite"/>
    </source>
</evidence>
<sequence length="415" mass="45342">MTDLITETPDPDLQKSAGENFGDRSFSPNGQLGCHDSGPNDPGDAALVELLRRDRDRQLKALTVELGESLDGRTVVYLDTCFWIHLRDAQRGDHGVRGGELLGRVRGALATGAAIFPISDMTVFEVLKQSPTSRAETAALIAELSQGVSIVDTHRRMATEICHLVKTGRPELDPDQFHPLRHLVWSRGLGMAGMDCPYVPGMDPGQAVRLQRRVLDHLWRSIGAEEVIAAFDAFDDEDFHKLVVELNLRIAKHSGELDSFKTAYGAEAGGVADLAGDVSMEIFADEARAAGIEPPQPGTEAWTQARGRWCALLVAALTNGPKPRQRLRTLHALAALHAAFRWNKGQKFEVNDLYDFEHAAAALGYCQMFFTERPLHHMITAGNLKLDQLFDCRVVHGFDAAIAAIAGLAKPSPSS</sequence>
<protein>
    <submittedName>
        <fullName evidence="2">Uncharacterized protein</fullName>
    </submittedName>
</protein>
<proteinExistence type="predicted"/>
<reference evidence="2 3" key="1">
    <citation type="submission" date="2017-08" db="EMBL/GenBank/DDBJ databases">
        <title>Infants hospitalized years apart are colonized by the same room-sourced microbial strains.</title>
        <authorList>
            <person name="Brooks B."/>
            <person name="Olm M.R."/>
            <person name="Firek B.A."/>
            <person name="Baker R."/>
            <person name="Thomas B.C."/>
            <person name="Morowitz M.J."/>
            <person name="Banfield J.F."/>
        </authorList>
    </citation>
    <scope>NUCLEOTIDE SEQUENCE [LARGE SCALE GENOMIC DNA]</scope>
    <source>
        <strain evidence="2">S2_003_000_R2_4</strain>
    </source>
</reference>
<organism evidence="2 3">
    <name type="scientific">Caulobacter segnis</name>
    <dbReference type="NCBI Taxonomy" id="88688"/>
    <lineage>
        <taxon>Bacteria</taxon>
        <taxon>Pseudomonadati</taxon>
        <taxon>Pseudomonadota</taxon>
        <taxon>Alphaproteobacteria</taxon>
        <taxon>Caulobacterales</taxon>
        <taxon>Caulobacteraceae</taxon>
        <taxon>Caulobacter</taxon>
    </lineage>
</organism>
<accession>A0A2W5VA08</accession>
<dbReference type="RefSeq" id="WP_304275914.1">
    <property type="nucleotide sequence ID" value="NZ_QFQZ01000015.1"/>
</dbReference>
<comment type="caution">
    <text evidence="2">The sequence shown here is derived from an EMBL/GenBank/DDBJ whole genome shotgun (WGS) entry which is preliminary data.</text>
</comment>
<gene>
    <name evidence="2" type="ORF">DI526_06985</name>
</gene>
<dbReference type="Proteomes" id="UP000249393">
    <property type="component" value="Unassembled WGS sequence"/>
</dbReference>
<evidence type="ECO:0000313" key="2">
    <source>
        <dbReference type="EMBL" id="PZR35497.1"/>
    </source>
</evidence>
<dbReference type="AlphaFoldDB" id="A0A2W5VA08"/>